<keyword evidence="5 6" id="KW-0472">Membrane</keyword>
<keyword evidence="9" id="KW-1185">Reference proteome</keyword>
<feature type="transmembrane region" description="Helical" evidence="6">
    <location>
        <begin position="77"/>
        <end position="97"/>
    </location>
</feature>
<dbReference type="AlphaFoldDB" id="A0A1M4XVJ2"/>
<evidence type="ECO:0000256" key="2">
    <source>
        <dbReference type="ARBA" id="ARBA00022475"/>
    </source>
</evidence>
<gene>
    <name evidence="8" type="ORF">SAMN02745117_01133</name>
</gene>
<evidence type="ECO:0000256" key="5">
    <source>
        <dbReference type="ARBA" id="ARBA00023136"/>
    </source>
</evidence>
<evidence type="ECO:0000313" key="8">
    <source>
        <dbReference type="EMBL" id="SHE97438.1"/>
    </source>
</evidence>
<accession>A0A1M4XVJ2</accession>
<dbReference type="Proteomes" id="UP000184327">
    <property type="component" value="Unassembled WGS sequence"/>
</dbReference>
<feature type="transmembrane region" description="Helical" evidence="6">
    <location>
        <begin position="47"/>
        <end position="71"/>
    </location>
</feature>
<dbReference type="EMBL" id="FQUZ01000010">
    <property type="protein sequence ID" value="SHE97438.1"/>
    <property type="molecule type" value="Genomic_DNA"/>
</dbReference>
<evidence type="ECO:0000313" key="9">
    <source>
        <dbReference type="Proteomes" id="UP000184327"/>
    </source>
</evidence>
<evidence type="ECO:0000256" key="3">
    <source>
        <dbReference type="ARBA" id="ARBA00022692"/>
    </source>
</evidence>
<protein>
    <submittedName>
        <fullName evidence="8">Integral membrane protein</fullName>
    </submittedName>
</protein>
<dbReference type="STRING" id="1122156.SAMN02745117_01133"/>
<dbReference type="InterPro" id="IPR023845">
    <property type="entry name" value="DUF3817_TM"/>
</dbReference>
<reference evidence="8 9" key="1">
    <citation type="submission" date="2016-11" db="EMBL/GenBank/DDBJ databases">
        <authorList>
            <person name="Jaros S."/>
            <person name="Januszkiewicz K."/>
            <person name="Wedrychowicz H."/>
        </authorList>
    </citation>
    <scope>NUCLEOTIDE SEQUENCE [LARGE SCALE GENOMIC DNA]</scope>
    <source>
        <strain evidence="8 9">DSM 16112</strain>
    </source>
</reference>
<evidence type="ECO:0000256" key="1">
    <source>
        <dbReference type="ARBA" id="ARBA00004651"/>
    </source>
</evidence>
<dbReference type="NCBIfam" id="TIGR03954">
    <property type="entry name" value="integ_memb_HG"/>
    <property type="match status" value="1"/>
</dbReference>
<keyword evidence="2" id="KW-1003">Cell membrane</keyword>
<organism evidence="8 9">
    <name type="scientific">Lampropedia hyalina DSM 16112</name>
    <dbReference type="NCBI Taxonomy" id="1122156"/>
    <lineage>
        <taxon>Bacteria</taxon>
        <taxon>Pseudomonadati</taxon>
        <taxon>Pseudomonadota</taxon>
        <taxon>Betaproteobacteria</taxon>
        <taxon>Burkholderiales</taxon>
        <taxon>Comamonadaceae</taxon>
        <taxon>Lampropedia</taxon>
    </lineage>
</organism>
<evidence type="ECO:0000259" key="7">
    <source>
        <dbReference type="Pfam" id="PF12823"/>
    </source>
</evidence>
<keyword evidence="3 6" id="KW-0812">Transmembrane</keyword>
<dbReference type="PANTHER" id="PTHR40077:SF1">
    <property type="entry name" value="MEMBRANE PROTEIN"/>
    <property type="match status" value="1"/>
</dbReference>
<dbReference type="GO" id="GO:0005886">
    <property type="term" value="C:plasma membrane"/>
    <property type="evidence" value="ECO:0007669"/>
    <property type="project" value="UniProtKB-SubCell"/>
</dbReference>
<dbReference type="Pfam" id="PF12823">
    <property type="entry name" value="DUF3817"/>
    <property type="match status" value="1"/>
</dbReference>
<dbReference type="OrthoDB" id="5999047at2"/>
<evidence type="ECO:0000256" key="4">
    <source>
        <dbReference type="ARBA" id="ARBA00022989"/>
    </source>
</evidence>
<comment type="subcellular location">
    <subcellularLocation>
        <location evidence="1">Cell membrane</location>
        <topology evidence="1">Multi-pass membrane protein</topology>
    </subcellularLocation>
</comment>
<dbReference type="PANTHER" id="PTHR40077">
    <property type="entry name" value="MEMBRANE PROTEIN-RELATED"/>
    <property type="match status" value="1"/>
</dbReference>
<proteinExistence type="predicted"/>
<name>A0A1M4XVJ2_9BURK</name>
<feature type="transmembrane region" description="Helical" evidence="6">
    <location>
        <begin position="14"/>
        <end position="35"/>
    </location>
</feature>
<evidence type="ECO:0000256" key="6">
    <source>
        <dbReference type="SAM" id="Phobius"/>
    </source>
</evidence>
<sequence>MANPFSSPAPVSPIGRLFSVVALVEALTWAGLLLGMFLKYGTGTTEVLVWWFGRLHGVAFLVYVAVAVWTASQLRWSLWHTVLAILAAIPPLVTLPLEIVYRKRGLLAPAAVTTARPNRRPGRL</sequence>
<dbReference type="RefSeq" id="WP_073355631.1">
    <property type="nucleotide sequence ID" value="NZ_FQUZ01000010.1"/>
</dbReference>
<keyword evidence="4 6" id="KW-1133">Transmembrane helix</keyword>
<feature type="domain" description="DUF3817" evidence="7">
    <location>
        <begin position="16"/>
        <end position="101"/>
    </location>
</feature>